<name>A0ABT1WPZ8_9LACT</name>
<evidence type="ECO:0000313" key="8">
    <source>
        <dbReference type="Proteomes" id="UP001059480"/>
    </source>
</evidence>
<evidence type="ECO:0000256" key="6">
    <source>
        <dbReference type="ARBA" id="ARBA00044538"/>
    </source>
</evidence>
<gene>
    <name evidence="7" type="ORF">NPA36_08610</name>
</gene>
<dbReference type="PANTHER" id="PTHR39178">
    <property type="entry name" value="HYPOTHETICAL RIBOSOME-ASSOCIATED PROTEIN"/>
    <property type="match status" value="1"/>
</dbReference>
<dbReference type="InterPro" id="IPR007422">
    <property type="entry name" value="Peptidase_Prp"/>
</dbReference>
<dbReference type="EMBL" id="JANHNZ010000010">
    <property type="protein sequence ID" value="MCQ9210609.1"/>
    <property type="molecule type" value="Genomic_DNA"/>
</dbReference>
<reference evidence="7" key="1">
    <citation type="submission" date="2022-07" db="EMBL/GenBank/DDBJ databases">
        <authorList>
            <person name="Jung M.-Y."/>
            <person name="Lee M."/>
        </authorList>
    </citation>
    <scope>NUCLEOTIDE SEQUENCE</scope>
    <source>
        <strain evidence="7">S8</strain>
    </source>
</reference>
<accession>A0ABT1WPZ8</accession>
<sequence length="110" mass="12343">MITVTVRDNDFRVVSLEMTGHANYAEHGSDIVCAAVSALVLTTVNSIERLASYQPIVEVDEQNGGYLYFETLTNLTSEQEYITHILLQNLLYGLEDIQEQYASYLSISFA</sequence>
<dbReference type="Pfam" id="PF04327">
    <property type="entry name" value="Peptidase_Prp"/>
    <property type="match status" value="1"/>
</dbReference>
<dbReference type="GO" id="GO:0006508">
    <property type="term" value="P:proteolysis"/>
    <property type="evidence" value="ECO:0007669"/>
    <property type="project" value="UniProtKB-KW"/>
</dbReference>
<protein>
    <recommendedName>
        <fullName evidence="6">Ribosomal processing cysteine protease Prp</fullName>
    </recommendedName>
</protein>
<evidence type="ECO:0000256" key="4">
    <source>
        <dbReference type="ARBA" id="ARBA00022807"/>
    </source>
</evidence>
<dbReference type="RefSeq" id="WP_256945722.1">
    <property type="nucleotide sequence ID" value="NZ_JANHNZ010000010.1"/>
</dbReference>
<reference evidence="7" key="3">
    <citation type="journal article" date="2023" name="Microbiol. Resour. Announc.">
        <title>Draft Genome Sequence of Granulicatella sp. Strain S8, Isolated from a Marine Fish, Seriola quinqueradiata.</title>
        <authorList>
            <person name="Lee M."/>
            <person name="Farooq A."/>
            <person name="Jeong J.B."/>
            <person name="Jung M.Y."/>
        </authorList>
    </citation>
    <scope>NUCLEOTIDE SEQUENCE</scope>
    <source>
        <strain evidence="7">S8</strain>
    </source>
</reference>
<comment type="similarity">
    <text evidence="5">Belongs to the Prp family.</text>
</comment>
<evidence type="ECO:0000256" key="3">
    <source>
        <dbReference type="ARBA" id="ARBA00022801"/>
    </source>
</evidence>
<dbReference type="PANTHER" id="PTHR39178:SF1">
    <property type="entry name" value="RIBOSOMAL-PROCESSING CYSTEINE PROTEASE PRP"/>
    <property type="match status" value="1"/>
</dbReference>
<proteinExistence type="inferred from homology"/>
<dbReference type="SUPFAM" id="SSF118010">
    <property type="entry name" value="TM1457-like"/>
    <property type="match status" value="1"/>
</dbReference>
<keyword evidence="4" id="KW-0788">Thiol protease</keyword>
<dbReference type="InterPro" id="IPR036764">
    <property type="entry name" value="Peptidase_Prp_sf"/>
</dbReference>
<keyword evidence="3" id="KW-0378">Hydrolase</keyword>
<comment type="caution">
    <text evidence="7">The sequence shown here is derived from an EMBL/GenBank/DDBJ whole genome shotgun (WGS) entry which is preliminary data.</text>
</comment>
<evidence type="ECO:0000256" key="1">
    <source>
        <dbReference type="ARBA" id="ARBA00022517"/>
    </source>
</evidence>
<keyword evidence="1" id="KW-0690">Ribosome biogenesis</keyword>
<dbReference type="Proteomes" id="UP001059480">
    <property type="component" value="Unassembled WGS sequence"/>
</dbReference>
<organism evidence="7 8">
    <name type="scientific">Granulicatella seriolae</name>
    <dbReference type="NCBI Taxonomy" id="2967226"/>
    <lineage>
        <taxon>Bacteria</taxon>
        <taxon>Bacillati</taxon>
        <taxon>Bacillota</taxon>
        <taxon>Bacilli</taxon>
        <taxon>Lactobacillales</taxon>
        <taxon>Carnobacteriaceae</taxon>
        <taxon>Granulicatella</taxon>
    </lineage>
</organism>
<keyword evidence="2 7" id="KW-0645">Protease</keyword>
<evidence type="ECO:0000256" key="2">
    <source>
        <dbReference type="ARBA" id="ARBA00022670"/>
    </source>
</evidence>
<reference evidence="7" key="2">
    <citation type="journal article" date="2023" name="Curr. Microbiol.">
        <title>Granulicatella seriolae sp. nov., a Novel Facultative Anaerobe Isolated from Yellowtail Marine Fish.</title>
        <authorList>
            <person name="Lee M."/>
            <person name="Choi Y.J."/>
            <person name="Farooq A."/>
            <person name="Jeong J.B."/>
            <person name="Jung M.Y."/>
        </authorList>
    </citation>
    <scope>NUCLEOTIDE SEQUENCE</scope>
    <source>
        <strain evidence="7">S8</strain>
    </source>
</reference>
<dbReference type="Gene3D" id="3.30.70.1490">
    <property type="entry name" value="Cysteine protease Prp"/>
    <property type="match status" value="1"/>
</dbReference>
<evidence type="ECO:0000256" key="5">
    <source>
        <dbReference type="ARBA" id="ARBA00044503"/>
    </source>
</evidence>
<dbReference type="CDD" id="cd16332">
    <property type="entry name" value="Prp-like"/>
    <property type="match status" value="1"/>
</dbReference>
<dbReference type="GO" id="GO:0008233">
    <property type="term" value="F:peptidase activity"/>
    <property type="evidence" value="ECO:0007669"/>
    <property type="project" value="UniProtKB-KW"/>
</dbReference>
<evidence type="ECO:0000313" key="7">
    <source>
        <dbReference type="EMBL" id="MCQ9210609.1"/>
    </source>
</evidence>
<keyword evidence="8" id="KW-1185">Reference proteome</keyword>